<organism evidence="1">
    <name type="scientific">Arundo donax</name>
    <name type="common">Giant reed</name>
    <name type="synonym">Donax arundinaceus</name>
    <dbReference type="NCBI Taxonomy" id="35708"/>
    <lineage>
        <taxon>Eukaryota</taxon>
        <taxon>Viridiplantae</taxon>
        <taxon>Streptophyta</taxon>
        <taxon>Embryophyta</taxon>
        <taxon>Tracheophyta</taxon>
        <taxon>Spermatophyta</taxon>
        <taxon>Magnoliopsida</taxon>
        <taxon>Liliopsida</taxon>
        <taxon>Poales</taxon>
        <taxon>Poaceae</taxon>
        <taxon>PACMAD clade</taxon>
        <taxon>Arundinoideae</taxon>
        <taxon>Arundineae</taxon>
        <taxon>Arundo</taxon>
    </lineage>
</organism>
<name>A0A0A9TD63_ARUDO</name>
<protein>
    <submittedName>
        <fullName evidence="1">Uncharacterized protein</fullName>
    </submittedName>
</protein>
<evidence type="ECO:0000313" key="1">
    <source>
        <dbReference type="EMBL" id="JAD61413.1"/>
    </source>
</evidence>
<sequence length="11" mass="1357">MCRKMKLRFGS</sequence>
<reference evidence="1" key="2">
    <citation type="journal article" date="2015" name="Data Brief">
        <title>Shoot transcriptome of the giant reed, Arundo donax.</title>
        <authorList>
            <person name="Barrero R.A."/>
            <person name="Guerrero F.D."/>
            <person name="Moolhuijzen P."/>
            <person name="Goolsby J.A."/>
            <person name="Tidwell J."/>
            <person name="Bellgard S.E."/>
            <person name="Bellgard M.I."/>
        </authorList>
    </citation>
    <scope>NUCLEOTIDE SEQUENCE</scope>
    <source>
        <tissue evidence="1">Shoot tissue taken approximately 20 cm above the soil surface</tissue>
    </source>
</reference>
<proteinExistence type="predicted"/>
<reference evidence="1" key="1">
    <citation type="submission" date="2014-09" db="EMBL/GenBank/DDBJ databases">
        <authorList>
            <person name="Magalhaes I.L.F."/>
            <person name="Oliveira U."/>
            <person name="Santos F.R."/>
            <person name="Vidigal T.H.D.A."/>
            <person name="Brescovit A.D."/>
            <person name="Santos A.J."/>
        </authorList>
    </citation>
    <scope>NUCLEOTIDE SEQUENCE</scope>
    <source>
        <tissue evidence="1">Shoot tissue taken approximately 20 cm above the soil surface</tissue>
    </source>
</reference>
<dbReference type="EMBL" id="GBRH01236482">
    <property type="protein sequence ID" value="JAD61413.1"/>
    <property type="molecule type" value="Transcribed_RNA"/>
</dbReference>
<accession>A0A0A9TD63</accession>